<dbReference type="InterPro" id="IPR007110">
    <property type="entry name" value="Ig-like_dom"/>
</dbReference>
<accession>A0A2A9G492</accession>
<dbReference type="Gene3D" id="1.10.1660.10">
    <property type="match status" value="1"/>
</dbReference>
<dbReference type="EMBL" id="PDJK01000001">
    <property type="protein sequence ID" value="PFG57565.1"/>
    <property type="molecule type" value="Genomic_DNA"/>
</dbReference>
<dbReference type="RefSeq" id="WP_386999322.1">
    <property type="nucleotide sequence ID" value="NZ_JBIAKZ010000006.1"/>
</dbReference>
<dbReference type="InterPro" id="IPR009061">
    <property type="entry name" value="DNA-bd_dom_put_sf"/>
</dbReference>
<evidence type="ECO:0000313" key="2">
    <source>
        <dbReference type="EMBL" id="PFG57565.1"/>
    </source>
</evidence>
<dbReference type="GO" id="GO:0003677">
    <property type="term" value="F:DNA binding"/>
    <property type="evidence" value="ECO:0007669"/>
    <property type="project" value="InterPro"/>
</dbReference>
<sequence>MDASSQRAALRVVPRHDGKAIHQVTDLLAASSFGTEAAQALRRRAAALEPEVADRIDGTAPPYSVPEAVPPAERGEYAAALACHLSGVTPPQLEYWAQTGLVVPSGGTRARRSYTVHDLLLLKVVVRLLNTGVSVRNIRVALAHLRIRTTAQLQEITLFSDGASVYECTSPEEIVDLLKDGRGMFGIAVAGALQELLAVMKDEVPDFAGSE</sequence>
<gene>
    <name evidence="2" type="ORF">ATK36_1157</name>
</gene>
<evidence type="ECO:0000313" key="3">
    <source>
        <dbReference type="Proteomes" id="UP000243542"/>
    </source>
</evidence>
<dbReference type="InterPro" id="IPR000551">
    <property type="entry name" value="MerR-type_HTH_dom"/>
</dbReference>
<dbReference type="GO" id="GO:0006355">
    <property type="term" value="P:regulation of DNA-templated transcription"/>
    <property type="evidence" value="ECO:0007669"/>
    <property type="project" value="InterPro"/>
</dbReference>
<proteinExistence type="predicted"/>
<organism evidence="2 3">
    <name type="scientific">Amycolatopsis sulphurea</name>
    <dbReference type="NCBI Taxonomy" id="76022"/>
    <lineage>
        <taxon>Bacteria</taxon>
        <taxon>Bacillati</taxon>
        <taxon>Actinomycetota</taxon>
        <taxon>Actinomycetes</taxon>
        <taxon>Pseudonocardiales</taxon>
        <taxon>Pseudonocardiaceae</taxon>
        <taxon>Amycolatopsis</taxon>
    </lineage>
</organism>
<dbReference type="Proteomes" id="UP000243542">
    <property type="component" value="Unassembled WGS sequence"/>
</dbReference>
<protein>
    <submittedName>
        <fullName evidence="2">MerR-like DNA binding protein</fullName>
    </submittedName>
</protein>
<dbReference type="SUPFAM" id="SSF46955">
    <property type="entry name" value="Putative DNA-binding domain"/>
    <property type="match status" value="1"/>
</dbReference>
<evidence type="ECO:0000259" key="1">
    <source>
        <dbReference type="PROSITE" id="PS50835"/>
    </source>
</evidence>
<dbReference type="SMART" id="SM00422">
    <property type="entry name" value="HTH_MERR"/>
    <property type="match status" value="1"/>
</dbReference>
<reference evidence="2 3" key="1">
    <citation type="submission" date="2017-10" db="EMBL/GenBank/DDBJ databases">
        <title>Sequencing the genomes of 1000 actinobacteria strains.</title>
        <authorList>
            <person name="Klenk H.-P."/>
        </authorList>
    </citation>
    <scope>NUCLEOTIDE SEQUENCE [LARGE SCALE GENOMIC DNA]</scope>
    <source>
        <strain evidence="2 3">DSM 46092</strain>
    </source>
</reference>
<dbReference type="AlphaFoldDB" id="A0A2A9G492"/>
<comment type="caution">
    <text evidence="2">The sequence shown here is derived from an EMBL/GenBank/DDBJ whole genome shotgun (WGS) entry which is preliminary data.</text>
</comment>
<dbReference type="Pfam" id="PF13411">
    <property type="entry name" value="MerR_1"/>
    <property type="match status" value="1"/>
</dbReference>
<name>A0A2A9G492_9PSEU</name>
<dbReference type="PROSITE" id="PS50835">
    <property type="entry name" value="IG_LIKE"/>
    <property type="match status" value="1"/>
</dbReference>
<feature type="domain" description="Ig-like" evidence="1">
    <location>
        <begin position="61"/>
        <end position="169"/>
    </location>
</feature>
<keyword evidence="3" id="KW-1185">Reference proteome</keyword>